<evidence type="ECO:0000256" key="3">
    <source>
        <dbReference type="ARBA" id="ARBA00023125"/>
    </source>
</evidence>
<keyword evidence="5" id="KW-0539">Nucleus</keyword>
<feature type="region of interest" description="Disordered" evidence="6">
    <location>
        <begin position="721"/>
        <end position="752"/>
    </location>
</feature>
<evidence type="ECO:0000256" key="5">
    <source>
        <dbReference type="ARBA" id="ARBA00023242"/>
    </source>
</evidence>
<organism evidence="8 9">
    <name type="scientific">Oedothorax gibbosus</name>
    <dbReference type="NCBI Taxonomy" id="931172"/>
    <lineage>
        <taxon>Eukaryota</taxon>
        <taxon>Metazoa</taxon>
        <taxon>Ecdysozoa</taxon>
        <taxon>Arthropoda</taxon>
        <taxon>Chelicerata</taxon>
        <taxon>Arachnida</taxon>
        <taxon>Araneae</taxon>
        <taxon>Araneomorphae</taxon>
        <taxon>Entelegynae</taxon>
        <taxon>Araneoidea</taxon>
        <taxon>Linyphiidae</taxon>
        <taxon>Erigoninae</taxon>
        <taxon>Oedothorax</taxon>
    </lineage>
</organism>
<dbReference type="PROSITE" id="PS51526">
    <property type="entry name" value="RFX_DBD"/>
    <property type="match status" value="1"/>
</dbReference>
<comment type="caution">
    <text evidence="8">The sequence shown here is derived from an EMBL/GenBank/DDBJ whole genome shotgun (WGS) entry which is preliminary data.</text>
</comment>
<evidence type="ECO:0000259" key="7">
    <source>
        <dbReference type="PROSITE" id="PS51526"/>
    </source>
</evidence>
<protein>
    <recommendedName>
        <fullName evidence="7">RFX-type winged-helix domain-containing protein</fullName>
    </recommendedName>
</protein>
<gene>
    <name evidence="8" type="ORF">JTE90_000746</name>
</gene>
<dbReference type="PANTHER" id="PTHR12619">
    <property type="entry name" value="RFX TRANSCRIPTION FACTOR FAMILY"/>
    <property type="match status" value="1"/>
</dbReference>
<feature type="domain" description="RFX-type winged-helix" evidence="7">
    <location>
        <begin position="225"/>
        <end position="300"/>
    </location>
</feature>
<dbReference type="Gene3D" id="1.10.10.10">
    <property type="entry name" value="Winged helix-like DNA-binding domain superfamily/Winged helix DNA-binding domain"/>
    <property type="match status" value="1"/>
</dbReference>
<dbReference type="PANTHER" id="PTHR12619:SF33">
    <property type="entry name" value="RFX, ISOFORM H"/>
    <property type="match status" value="1"/>
</dbReference>
<dbReference type="InterPro" id="IPR057321">
    <property type="entry name" value="RFX1-4/6/8-like_BCD"/>
</dbReference>
<keyword evidence="9" id="KW-1185">Reference proteome</keyword>
<dbReference type="Pfam" id="PF25340">
    <property type="entry name" value="BCD_RFX"/>
    <property type="match status" value="1"/>
</dbReference>
<keyword evidence="4" id="KW-0804">Transcription</keyword>
<feature type="region of interest" description="Disordered" evidence="6">
    <location>
        <begin position="320"/>
        <end position="368"/>
    </location>
</feature>
<evidence type="ECO:0000256" key="6">
    <source>
        <dbReference type="SAM" id="MobiDB-lite"/>
    </source>
</evidence>
<dbReference type="InterPro" id="IPR036390">
    <property type="entry name" value="WH_DNA-bd_sf"/>
</dbReference>
<evidence type="ECO:0000256" key="4">
    <source>
        <dbReference type="ARBA" id="ARBA00023163"/>
    </source>
</evidence>
<dbReference type="GO" id="GO:0000981">
    <property type="term" value="F:DNA-binding transcription factor activity, RNA polymerase II-specific"/>
    <property type="evidence" value="ECO:0007669"/>
    <property type="project" value="TreeGrafter"/>
</dbReference>
<evidence type="ECO:0000256" key="1">
    <source>
        <dbReference type="ARBA" id="ARBA00004123"/>
    </source>
</evidence>
<feature type="compositionally biased region" description="Basic and acidic residues" evidence="6">
    <location>
        <begin position="346"/>
        <end position="357"/>
    </location>
</feature>
<keyword evidence="3" id="KW-0238">DNA-binding</keyword>
<dbReference type="GO" id="GO:0000978">
    <property type="term" value="F:RNA polymerase II cis-regulatory region sequence-specific DNA binding"/>
    <property type="evidence" value="ECO:0007669"/>
    <property type="project" value="TreeGrafter"/>
</dbReference>
<dbReference type="SUPFAM" id="SSF46785">
    <property type="entry name" value="Winged helix' DNA-binding domain"/>
    <property type="match status" value="1"/>
</dbReference>
<dbReference type="Proteomes" id="UP000827092">
    <property type="component" value="Unassembled WGS sequence"/>
</dbReference>
<evidence type="ECO:0000313" key="8">
    <source>
        <dbReference type="EMBL" id="KAG8185763.1"/>
    </source>
</evidence>
<reference evidence="8 9" key="1">
    <citation type="journal article" date="2022" name="Nat. Ecol. Evol.">
        <title>A masculinizing supergene underlies an exaggerated male reproductive morph in a spider.</title>
        <authorList>
            <person name="Hendrickx F."/>
            <person name="De Corte Z."/>
            <person name="Sonet G."/>
            <person name="Van Belleghem S.M."/>
            <person name="Kostlbacher S."/>
            <person name="Vangestel C."/>
        </authorList>
    </citation>
    <scope>NUCLEOTIDE SEQUENCE [LARGE SCALE GENOMIC DNA]</scope>
    <source>
        <strain evidence="8">W744_W776</strain>
    </source>
</reference>
<dbReference type="InterPro" id="IPR039779">
    <property type="entry name" value="RFX-like"/>
</dbReference>
<dbReference type="GO" id="GO:0005634">
    <property type="term" value="C:nucleus"/>
    <property type="evidence" value="ECO:0007669"/>
    <property type="project" value="UniProtKB-SubCell"/>
</dbReference>
<accession>A0AAV6UPS0</accession>
<dbReference type="Pfam" id="PF02257">
    <property type="entry name" value="RFX_DNA_binding"/>
    <property type="match status" value="1"/>
</dbReference>
<dbReference type="InterPro" id="IPR036388">
    <property type="entry name" value="WH-like_DNA-bd_sf"/>
</dbReference>
<dbReference type="AlphaFoldDB" id="A0AAV6UPS0"/>
<dbReference type="InterPro" id="IPR003150">
    <property type="entry name" value="DNA-bd_RFX"/>
</dbReference>
<name>A0AAV6UPS0_9ARAC</name>
<evidence type="ECO:0000256" key="2">
    <source>
        <dbReference type="ARBA" id="ARBA00023015"/>
    </source>
</evidence>
<feature type="compositionally biased region" description="Polar residues" evidence="6">
    <location>
        <begin position="733"/>
        <end position="752"/>
    </location>
</feature>
<keyword evidence="2" id="KW-0805">Transcription regulation</keyword>
<dbReference type="EMBL" id="JAFNEN010000325">
    <property type="protein sequence ID" value="KAG8185763.1"/>
    <property type="molecule type" value="Genomic_DNA"/>
</dbReference>
<sequence>MTTQPNFVSDLPSVNSNGNAVIQQQSSTPQQNEPQNLSSSHSSERQGSQVEAAQVAKVLVPAQVAVVAHPFSEQQSQQQSVLFQALTAQSTPHFITLSVPSQDSEHQEITVPVTQSVSCVQYIDEGGGTVFSSPNTQMTTFSIYTTPETASMYTPNSTAYYNSTNSSENYTQVNVNDSDQGGQDTGCQSFSDDQDMFNVLDDSNLTESENGHMSCYPSSRLSAASMKWLVDNYEMADGMSVPRSNMYNHYLKHCCDHKMEPLNAASFGKLIRCVFNGLRTRRLGTRGNSKYHYYGIRLKPSSLINKAMEDIVNTTYRHNSFTHARRSKPESSVKAESNTPNCNGKRYLESEEGDKKRANQSQSKSHHVYLGDASTAIPEVEIEITEPTLPEGITMEKINLFKDAYRKHCESILEAVVNFQFSEVESVWHSFWNTSTENRTESESDLTKPFLLELVTFGPIKEFIKQTDYQFYQNLVDVLIPDVLRPIPSTLTQAIRNFAKSLEGSLRAAITECGNDILKLISELLSAISAFAQTLRRYTSLNHLAQAARAVLQSTTQIKQMTTDLNKVDFRNIQEQASWVCQCDDNTVQQILTEFRQTLQHNLWLEDWAAWLENIVHKTLEPYEGKPTYPKAARQFLLKWSFYSSLVIRDLTLRSASSFGSFHLLRLLYDEFMFFVVEHCIAKATGTTSIAVMGEYLCSGEPEQLTEMLEPSDCAINISTAAQSENEDKNEECTASSKSSQDFNVSLASTEE</sequence>
<dbReference type="FunFam" id="1.10.10.10:FF:000017">
    <property type="entry name" value="transcription factor RFX3 isoform X1"/>
    <property type="match status" value="1"/>
</dbReference>
<evidence type="ECO:0000313" key="9">
    <source>
        <dbReference type="Proteomes" id="UP000827092"/>
    </source>
</evidence>
<feature type="region of interest" description="Disordered" evidence="6">
    <location>
        <begin position="1"/>
        <end position="50"/>
    </location>
</feature>
<comment type="subcellular location">
    <subcellularLocation>
        <location evidence="1">Nucleus</location>
    </subcellularLocation>
</comment>
<proteinExistence type="predicted"/>
<feature type="compositionally biased region" description="Polar residues" evidence="6">
    <location>
        <begin position="1"/>
        <end position="37"/>
    </location>
</feature>